<evidence type="ECO:0000256" key="3">
    <source>
        <dbReference type="ARBA" id="ARBA00022729"/>
    </source>
</evidence>
<feature type="domain" description="Spike glycoprotein G central" evidence="11">
    <location>
        <begin position="328"/>
        <end position="418"/>
    </location>
</feature>
<evidence type="ECO:0000256" key="4">
    <source>
        <dbReference type="ARBA" id="ARBA00022844"/>
    </source>
</evidence>
<sequence length="630" mass="71664">MSNNKMFKPMIIFALILCLIINVSSYIYSGSVGGYRPKKVRTYGEVIPYTEIVEHRNLYQNWNGKHRTGHRTVLPTHCHTEWKDVTHGSIKCPHRKVIGTDGIYNTYIGDVWHPHTDSGSEIKGFLCQKTRWVSTCIETWYFSTTKETKIEEVVINPEDCLASITLMDSGEYIEPFFPPHVCSWAATNENAKEFVTVHSHPVVVDIYKNEMIDPIFLSGKCKEKVCHTIHKNVIWIEANDNERSDICVASAWESSHVFADLDIEPDIRAQKVEYIGESIDSEIYGPRSLKGACLIKICGIWGIRFSHGEWWGLKTLSNKISFADGLYNCGSNTSVGFIHNIWTPSGLIGEITYRDHKCLDVVSSLLGHQKINPYELSYLIQDFPGEGPAYRIMKQMTGLNRTKSSFKMQMKTCRYHTAYITNVTFQPIDSTQEVYKLGIWGSGHRIILNSTEIGINPTYTNSGSDWELLLTFNGLMRFGSELVLPHAVFSDHPNTSDLLEDYEINLIGHPKEIFQSDQDELAQIYKFYRRANSTNVVSLASNFLKDIGKSIGNFFGGTKNLIWWIVTLALSTLGTFIAYKLGLFKCLKRMILETDNESGNKRISNVYEEPLQLGERGHKPVKNPFFDHGI</sequence>
<dbReference type="Proteomes" id="UP000101530">
    <property type="component" value="Segment"/>
</dbReference>
<keyword evidence="7 9" id="KW-0472">Membrane</keyword>
<keyword evidence="8" id="KW-0325">Glycoprotein</keyword>
<keyword evidence="13" id="KW-1185">Reference proteome</keyword>
<evidence type="ECO:0000256" key="7">
    <source>
        <dbReference type="ARBA" id="ARBA00023136"/>
    </source>
</evidence>
<keyword evidence="2 9" id="KW-0812">Transmembrane</keyword>
<evidence type="ECO:0000256" key="9">
    <source>
        <dbReference type="SAM" id="Phobius"/>
    </source>
</evidence>
<dbReference type="Gene3D" id="2.30.29.130">
    <property type="match status" value="1"/>
</dbReference>
<dbReference type="OrthoDB" id="21147at10239"/>
<keyword evidence="5" id="KW-0261">Viral envelope protein</keyword>
<organism evidence="12 13">
    <name type="scientific">Parry Creek virus</name>
    <dbReference type="NCBI Taxonomy" id="318845"/>
    <lineage>
        <taxon>Viruses</taxon>
        <taxon>Riboviria</taxon>
        <taxon>Orthornavirae</taxon>
        <taxon>Negarnaviricota</taxon>
        <taxon>Haploviricotina</taxon>
        <taxon>Monjiviricetes</taxon>
        <taxon>Mononegavirales</taxon>
        <taxon>Rhabdoviridae</taxon>
        <taxon>Alpharhabdovirinae</taxon>
        <taxon>Hapavirus</taxon>
        <taxon>Hapavirus parry</taxon>
    </lineage>
</organism>
<dbReference type="InterPro" id="IPR001903">
    <property type="entry name" value="Rhabdo_glycop_FD"/>
</dbReference>
<protein>
    <submittedName>
        <fullName evidence="12">Glycoprotein</fullName>
    </submittedName>
</protein>
<reference evidence="12 13" key="1">
    <citation type="journal article" date="2015" name="PLoS Pathog.">
        <title>Evolution of genome size and complexity in the rhabdoviridae.</title>
        <authorList>
            <person name="Walker P.J."/>
            <person name="Firth C."/>
            <person name="Widen S.G."/>
            <person name="Blasdell K.R."/>
            <person name="Guzman H."/>
            <person name="Wood T.G."/>
            <person name="Paradkar P.N."/>
            <person name="Holmes E.C."/>
            <person name="Tesh R.B."/>
            <person name="Vasilakis N."/>
        </authorList>
    </citation>
    <scope>NUCLEOTIDE SEQUENCE [LARGE SCALE GENOMIC DNA]</scope>
    <source>
        <strain evidence="12 13">OR189</strain>
    </source>
</reference>
<comment type="subcellular location">
    <subcellularLocation>
        <location evidence="1">Virion membrane</location>
        <topology evidence="1">Single-pass type I membrane protein</topology>
    </subcellularLocation>
</comment>
<evidence type="ECO:0000256" key="8">
    <source>
        <dbReference type="ARBA" id="ARBA00023180"/>
    </source>
</evidence>
<dbReference type="EMBL" id="KM204988">
    <property type="protein sequence ID" value="AJR28318.1"/>
    <property type="molecule type" value="Viral_cRNA"/>
</dbReference>
<dbReference type="KEGG" id="vg:32707892"/>
<dbReference type="GeneID" id="32707892"/>
<keyword evidence="6 9" id="KW-1133">Transmembrane helix</keyword>
<feature type="transmembrane region" description="Helical" evidence="9">
    <location>
        <begin position="561"/>
        <end position="581"/>
    </location>
</feature>
<dbReference type="Pfam" id="PF00974">
    <property type="entry name" value="Rhabdo_glycop_FD"/>
    <property type="match status" value="1"/>
</dbReference>
<evidence type="ECO:0000256" key="5">
    <source>
        <dbReference type="ARBA" id="ARBA00022879"/>
    </source>
</evidence>
<evidence type="ECO:0000256" key="2">
    <source>
        <dbReference type="ARBA" id="ARBA00022692"/>
    </source>
</evidence>
<proteinExistence type="predicted"/>
<keyword evidence="3" id="KW-0732">Signal</keyword>
<evidence type="ECO:0000313" key="13">
    <source>
        <dbReference type="Proteomes" id="UP000101530"/>
    </source>
</evidence>
<keyword evidence="4" id="KW-0946">Virion</keyword>
<dbReference type="SUPFAM" id="SSF161008">
    <property type="entry name" value="Viral glycoprotein ectodomain-like"/>
    <property type="match status" value="1"/>
</dbReference>
<dbReference type="GO" id="GO:0019031">
    <property type="term" value="C:viral envelope"/>
    <property type="evidence" value="ECO:0007669"/>
    <property type="project" value="UniProtKB-KW"/>
</dbReference>
<dbReference type="InterPro" id="IPR055447">
    <property type="entry name" value="Rhabdo_glycop_CD"/>
</dbReference>
<evidence type="ECO:0000259" key="10">
    <source>
        <dbReference type="Pfam" id="PF00974"/>
    </source>
</evidence>
<feature type="domain" description="Spike glycoprotein fusion" evidence="10">
    <location>
        <begin position="122"/>
        <end position="221"/>
    </location>
</feature>
<dbReference type="Pfam" id="PF24833">
    <property type="entry name" value="Rhabdo_glycop_CD"/>
    <property type="match status" value="1"/>
</dbReference>
<accession>A0A0D3R112</accession>
<dbReference type="RefSeq" id="YP_009361977.1">
    <property type="nucleotide sequence ID" value="NC_034449.1"/>
</dbReference>
<evidence type="ECO:0000256" key="6">
    <source>
        <dbReference type="ARBA" id="ARBA00022989"/>
    </source>
</evidence>
<evidence type="ECO:0000313" key="12">
    <source>
        <dbReference type="EMBL" id="AJR28318.1"/>
    </source>
</evidence>
<evidence type="ECO:0000256" key="1">
    <source>
        <dbReference type="ARBA" id="ARBA00004563"/>
    </source>
</evidence>
<name>A0A0D3R112_9RHAB</name>
<dbReference type="GO" id="GO:0055036">
    <property type="term" value="C:virion membrane"/>
    <property type="evidence" value="ECO:0007669"/>
    <property type="project" value="UniProtKB-SubCell"/>
</dbReference>
<evidence type="ECO:0000259" key="11">
    <source>
        <dbReference type="Pfam" id="PF24833"/>
    </source>
</evidence>